<feature type="chain" id="PRO_5004297625" evidence="16">
    <location>
        <begin position="22"/>
        <end position="781"/>
    </location>
</feature>
<keyword evidence="19" id="KW-1185">Reference proteome</keyword>
<evidence type="ECO:0000259" key="17">
    <source>
        <dbReference type="SMART" id="SM00965"/>
    </source>
</evidence>
<evidence type="ECO:0000256" key="8">
    <source>
        <dbReference type="ARBA" id="ARBA00023004"/>
    </source>
</evidence>
<dbReference type="PANTHER" id="PTHR32552">
    <property type="entry name" value="FERRICHROME IRON RECEPTOR-RELATED"/>
    <property type="match status" value="1"/>
</dbReference>
<keyword evidence="3 14" id="KW-0813">Transport</keyword>
<gene>
    <name evidence="18" type="ordered locus">NE0556</name>
</gene>
<dbReference type="SMART" id="SM00965">
    <property type="entry name" value="STN"/>
    <property type="match status" value="1"/>
</dbReference>
<evidence type="ECO:0000256" key="2">
    <source>
        <dbReference type="ARBA" id="ARBA00009810"/>
    </source>
</evidence>
<dbReference type="GO" id="GO:0015891">
    <property type="term" value="P:siderophore transport"/>
    <property type="evidence" value="ECO:0007669"/>
    <property type="project" value="InterPro"/>
</dbReference>
<keyword evidence="10 15" id="KW-0798">TonB box</keyword>
<keyword evidence="13 14" id="KW-0998">Cell outer membrane</keyword>
<keyword evidence="7 16" id="KW-0732">Signal</keyword>
<dbReference type="NCBIfam" id="TIGR01783">
    <property type="entry name" value="TonB-siderophor"/>
    <property type="match status" value="1"/>
</dbReference>
<keyword evidence="9" id="KW-0406">Ion transport</keyword>
<dbReference type="KEGG" id="neu:NE0556"/>
<dbReference type="Proteomes" id="UP000001416">
    <property type="component" value="Chromosome"/>
</dbReference>
<evidence type="ECO:0000256" key="9">
    <source>
        <dbReference type="ARBA" id="ARBA00023065"/>
    </source>
</evidence>
<comment type="similarity">
    <text evidence="2 14 15">Belongs to the TonB-dependent receptor family.</text>
</comment>
<evidence type="ECO:0000256" key="6">
    <source>
        <dbReference type="ARBA" id="ARBA00022692"/>
    </source>
</evidence>
<dbReference type="FunFam" id="2.170.130.10:FF:000001">
    <property type="entry name" value="Catecholate siderophore TonB-dependent receptor"/>
    <property type="match status" value="1"/>
</dbReference>
<dbReference type="PROSITE" id="PS52016">
    <property type="entry name" value="TONB_DEPENDENT_REC_3"/>
    <property type="match status" value="1"/>
</dbReference>
<organism evidence="18 19">
    <name type="scientific">Nitrosomonas europaea (strain ATCC 19718 / CIP 103999 / KCTC 2705 / NBRC 14298)</name>
    <dbReference type="NCBI Taxonomy" id="228410"/>
    <lineage>
        <taxon>Bacteria</taxon>
        <taxon>Pseudomonadati</taxon>
        <taxon>Pseudomonadota</taxon>
        <taxon>Betaproteobacteria</taxon>
        <taxon>Nitrosomonadales</taxon>
        <taxon>Nitrosomonadaceae</taxon>
        <taxon>Nitrosomonas</taxon>
    </lineage>
</organism>
<evidence type="ECO:0000256" key="3">
    <source>
        <dbReference type="ARBA" id="ARBA00022448"/>
    </source>
</evidence>
<evidence type="ECO:0000313" key="19">
    <source>
        <dbReference type="Proteomes" id="UP000001416"/>
    </source>
</evidence>
<evidence type="ECO:0000256" key="4">
    <source>
        <dbReference type="ARBA" id="ARBA00022452"/>
    </source>
</evidence>
<evidence type="ECO:0000313" key="18">
    <source>
        <dbReference type="EMBL" id="CAD84467.1"/>
    </source>
</evidence>
<dbReference type="EMBL" id="AL954747">
    <property type="protein sequence ID" value="CAD84467.1"/>
    <property type="molecule type" value="Genomic_DNA"/>
</dbReference>
<keyword evidence="6 14" id="KW-0812">Transmembrane</keyword>
<dbReference type="GO" id="GO:0015344">
    <property type="term" value="F:siderophore uptake transmembrane transporter activity"/>
    <property type="evidence" value="ECO:0007669"/>
    <property type="project" value="TreeGrafter"/>
</dbReference>
<feature type="signal peptide" evidence="16">
    <location>
        <begin position="1"/>
        <end position="21"/>
    </location>
</feature>
<evidence type="ECO:0000256" key="13">
    <source>
        <dbReference type="ARBA" id="ARBA00023237"/>
    </source>
</evidence>
<dbReference type="RefSeq" id="WP_011111186.1">
    <property type="nucleotide sequence ID" value="NC_004757.1"/>
</dbReference>
<evidence type="ECO:0000256" key="7">
    <source>
        <dbReference type="ARBA" id="ARBA00022729"/>
    </source>
</evidence>
<protein>
    <submittedName>
        <fullName evidence="18">TonB-dependent receptor protein</fullName>
    </submittedName>
</protein>
<evidence type="ECO:0000256" key="5">
    <source>
        <dbReference type="ARBA" id="ARBA00022496"/>
    </source>
</evidence>
<dbReference type="InterPro" id="IPR011662">
    <property type="entry name" value="Secretin/TonB_short_N"/>
</dbReference>
<keyword evidence="12 18" id="KW-0675">Receptor</keyword>
<dbReference type="GeneID" id="87103758"/>
<comment type="subcellular location">
    <subcellularLocation>
        <location evidence="1 14">Cell outer membrane</location>
        <topology evidence="1 14">Multi-pass membrane protein</topology>
    </subcellularLocation>
</comment>
<accession>Q82WV1</accession>
<dbReference type="Gene3D" id="3.55.50.30">
    <property type="match status" value="1"/>
</dbReference>
<keyword evidence="5" id="KW-0410">Iron transport</keyword>
<keyword evidence="11 14" id="KW-0472">Membrane</keyword>
<dbReference type="InterPro" id="IPR036942">
    <property type="entry name" value="Beta-barrel_TonB_sf"/>
</dbReference>
<dbReference type="SUPFAM" id="SSF56935">
    <property type="entry name" value="Porins"/>
    <property type="match status" value="1"/>
</dbReference>
<evidence type="ECO:0000256" key="14">
    <source>
        <dbReference type="PROSITE-ProRule" id="PRU01360"/>
    </source>
</evidence>
<dbReference type="InterPro" id="IPR010105">
    <property type="entry name" value="TonB_sidphr_rcpt"/>
</dbReference>
<dbReference type="AlphaFoldDB" id="Q82WV1"/>
<dbReference type="Gene3D" id="2.170.130.10">
    <property type="entry name" value="TonB-dependent receptor, plug domain"/>
    <property type="match status" value="1"/>
</dbReference>
<dbReference type="OrthoDB" id="9790771at2"/>
<evidence type="ECO:0000256" key="15">
    <source>
        <dbReference type="RuleBase" id="RU003357"/>
    </source>
</evidence>
<dbReference type="CDD" id="cd01347">
    <property type="entry name" value="ligand_gated_channel"/>
    <property type="match status" value="1"/>
</dbReference>
<dbReference type="PANTHER" id="PTHR32552:SF68">
    <property type="entry name" value="FERRICHROME OUTER MEMBRANE TRANSPORTER_PHAGE RECEPTOR"/>
    <property type="match status" value="1"/>
</dbReference>
<evidence type="ECO:0000256" key="16">
    <source>
        <dbReference type="SAM" id="SignalP"/>
    </source>
</evidence>
<dbReference type="Pfam" id="PF00593">
    <property type="entry name" value="TonB_dep_Rec_b-barrel"/>
    <property type="match status" value="1"/>
</dbReference>
<dbReference type="HOGENOM" id="CLU_008287_9_4_4"/>
<dbReference type="FunFam" id="2.40.170.20:FF:000005">
    <property type="entry name" value="TonB-dependent siderophore receptor"/>
    <property type="match status" value="1"/>
</dbReference>
<sequence>MQKNLWVIGLSIIMFSGFAQAQSNKVLSIPAQNLPDALHSLSSQTGIQILFTAEQLKGFQSPAINGSMNTEQALIRLLQGTSYTWLASGQNTYVIKSAAEVATVMPEVRVTGAMNPDTPGNPSYTRTNASTATKSNLPIMKTPMSVQVIPRAVIEDQQAVQVNDAVRNVSGVFPGFTFGGMSQAFMIRGFDTGFASFRDGFRFPLALRFSLANIERVEVLKGAASNLYGRIEPGGMVNLITKRPQAERYYSLNQQFGSYGQFQTLADATGALNETGTLLYRLNFEYLNQDSFRDFGFNKRIFVAPSVTWRITPDTQLDVDFTYNNEDTREDHGIVAIGNRPAKLPRSRFLGEPADKTTQNMYNTAVTLTHAFNSDWQARARFNYLRRDTVDPQTTGFDLNEATGDMQRSFYGGTATGDVFMSTMDITGRFYTAGVEHNVLAGWEYYGQFGSVKSISVDASPINIFRPIYSNVNLASQPYNFFIDQKNEWNGVYLQDQITLFDKLHIMAGGRYDWASNDVGTAFGIDKFLSDAKAAGREINNNRFSPRAGIVYQPWEWLSFYGNYVQSLGAANSAFDANGNILKPQIGEQFEGGFKTSFFDGRLNSNVAFYYLTKQNLAFRVPGQPYSIPIGQARSQGVEVDISGQIIQGLNLILTYAYTDAEVLEGANKGNRLWNVPKHAGSLWARYDVQYEPLRGLSIGAGIYAQDKRPGDPANTYFLPAQARVDAMVRYRPPAMHSRLSLQLNIYNLADSTLYGGTLGDRFSVNVDVPRTFVGSIRYEM</sequence>
<dbReference type="PhylomeDB" id="Q82WV1"/>
<reference evidence="18 19" key="1">
    <citation type="journal article" date="2003" name="J. Bacteriol.">
        <title>Complete genome sequence of the ammonia-oxidizing bacterium and obligate chemolithoautotroph Nitrosomonas europaea.</title>
        <authorList>
            <person name="Chain P."/>
            <person name="Lamerdin J."/>
            <person name="Larimer F."/>
            <person name="Regala W."/>
            <person name="Land M."/>
            <person name="Hauser L."/>
            <person name="Hooper A."/>
            <person name="Klotz M."/>
            <person name="Norton J."/>
            <person name="Sayavedra-Soto L."/>
            <person name="Arciero D."/>
            <person name="Hommes N."/>
            <person name="Whittaker M."/>
            <person name="Arp D."/>
        </authorList>
    </citation>
    <scope>NUCLEOTIDE SEQUENCE [LARGE SCALE GENOMIC DNA]</scope>
    <source>
        <strain evidence="19">ATCC 19718 / CIP 103999 / KCTC 2705 / NBRC 14298</strain>
    </source>
</reference>
<keyword evidence="4 14" id="KW-1134">Transmembrane beta strand</keyword>
<dbReference type="Pfam" id="PF07715">
    <property type="entry name" value="Plug"/>
    <property type="match status" value="1"/>
</dbReference>
<dbReference type="Pfam" id="PF07660">
    <property type="entry name" value="STN"/>
    <property type="match status" value="1"/>
</dbReference>
<evidence type="ECO:0000256" key="10">
    <source>
        <dbReference type="ARBA" id="ARBA00023077"/>
    </source>
</evidence>
<dbReference type="InterPro" id="IPR000531">
    <property type="entry name" value="Beta-barrel_TonB"/>
</dbReference>
<evidence type="ECO:0000256" key="11">
    <source>
        <dbReference type="ARBA" id="ARBA00023136"/>
    </source>
</evidence>
<dbReference type="InterPro" id="IPR037066">
    <property type="entry name" value="Plug_dom_sf"/>
</dbReference>
<dbReference type="InterPro" id="IPR012910">
    <property type="entry name" value="Plug_dom"/>
</dbReference>
<name>Q82WV1_NITEU</name>
<evidence type="ECO:0000256" key="1">
    <source>
        <dbReference type="ARBA" id="ARBA00004571"/>
    </source>
</evidence>
<evidence type="ECO:0000256" key="12">
    <source>
        <dbReference type="ARBA" id="ARBA00023170"/>
    </source>
</evidence>
<feature type="domain" description="Secretin/TonB short N-terminal" evidence="17">
    <location>
        <begin position="47"/>
        <end position="98"/>
    </location>
</feature>
<dbReference type="GO" id="GO:0009279">
    <property type="term" value="C:cell outer membrane"/>
    <property type="evidence" value="ECO:0007669"/>
    <property type="project" value="UniProtKB-SubCell"/>
</dbReference>
<keyword evidence="8" id="KW-0408">Iron</keyword>
<dbReference type="InterPro" id="IPR039426">
    <property type="entry name" value="TonB-dep_rcpt-like"/>
</dbReference>
<dbReference type="GO" id="GO:0038023">
    <property type="term" value="F:signaling receptor activity"/>
    <property type="evidence" value="ECO:0007669"/>
    <property type="project" value="InterPro"/>
</dbReference>
<proteinExistence type="inferred from homology"/>
<dbReference type="Gene3D" id="2.40.170.20">
    <property type="entry name" value="TonB-dependent receptor, beta-barrel domain"/>
    <property type="match status" value="1"/>
</dbReference>
<dbReference type="STRING" id="228410.NE0556"/>
<dbReference type="eggNOG" id="COG4773">
    <property type="taxonomic scope" value="Bacteria"/>
</dbReference>